<protein>
    <submittedName>
        <fullName evidence="14">Ferrous iron transporter B</fullName>
    </submittedName>
</protein>
<comment type="subcellular location">
    <subcellularLocation>
        <location evidence="1">Cell inner membrane</location>
        <topology evidence="1">Multi-pass membrane protein</topology>
    </subcellularLocation>
</comment>
<evidence type="ECO:0000256" key="2">
    <source>
        <dbReference type="ARBA" id="ARBA00022448"/>
    </source>
</evidence>
<dbReference type="PANTHER" id="PTHR43185:SF1">
    <property type="entry name" value="FE(2+) TRANSPORTER FEOB"/>
    <property type="match status" value="1"/>
</dbReference>
<evidence type="ECO:0000256" key="6">
    <source>
        <dbReference type="ARBA" id="ARBA00022741"/>
    </source>
</evidence>
<evidence type="ECO:0000259" key="13">
    <source>
        <dbReference type="PROSITE" id="PS51711"/>
    </source>
</evidence>
<name>A0A328PBI3_9EURY</name>
<evidence type="ECO:0000256" key="10">
    <source>
        <dbReference type="ARBA" id="ARBA00023134"/>
    </source>
</evidence>
<dbReference type="SUPFAM" id="SSF52540">
    <property type="entry name" value="P-loop containing nucleoside triphosphate hydrolases"/>
    <property type="match status" value="1"/>
</dbReference>
<feature type="transmembrane region" description="Helical" evidence="12">
    <location>
        <begin position="362"/>
        <end position="386"/>
    </location>
</feature>
<feature type="transmembrane region" description="Helical" evidence="12">
    <location>
        <begin position="392"/>
        <end position="411"/>
    </location>
</feature>
<dbReference type="InterPro" id="IPR050860">
    <property type="entry name" value="FeoB_GTPase"/>
</dbReference>
<dbReference type="GO" id="GO:0005525">
    <property type="term" value="F:GTP binding"/>
    <property type="evidence" value="ECO:0007669"/>
    <property type="project" value="UniProtKB-KW"/>
</dbReference>
<dbReference type="CDD" id="cd01879">
    <property type="entry name" value="FeoB"/>
    <property type="match status" value="1"/>
</dbReference>
<evidence type="ECO:0000313" key="14">
    <source>
        <dbReference type="EMBL" id="RAO79050.1"/>
    </source>
</evidence>
<dbReference type="PANTHER" id="PTHR43185">
    <property type="entry name" value="FERROUS IRON TRANSPORT PROTEIN B"/>
    <property type="match status" value="1"/>
</dbReference>
<keyword evidence="2" id="KW-0813">Transport</keyword>
<dbReference type="OrthoDB" id="85305at2157"/>
<dbReference type="InterPro" id="IPR030389">
    <property type="entry name" value="G_FEOB_dom"/>
</dbReference>
<dbReference type="GO" id="GO:0005886">
    <property type="term" value="C:plasma membrane"/>
    <property type="evidence" value="ECO:0007669"/>
    <property type="project" value="UniProtKB-SubCell"/>
</dbReference>
<keyword evidence="10" id="KW-0342">GTP-binding</keyword>
<evidence type="ECO:0000256" key="9">
    <source>
        <dbReference type="ARBA" id="ARBA00023065"/>
    </source>
</evidence>
<dbReference type="AlphaFoldDB" id="A0A328PBI3"/>
<evidence type="ECO:0000256" key="7">
    <source>
        <dbReference type="ARBA" id="ARBA00022989"/>
    </source>
</evidence>
<dbReference type="InterPro" id="IPR027417">
    <property type="entry name" value="P-loop_NTPase"/>
</dbReference>
<keyword evidence="6" id="KW-0547">Nucleotide-binding</keyword>
<dbReference type="PROSITE" id="PS51711">
    <property type="entry name" value="G_FEOB"/>
    <property type="match status" value="1"/>
</dbReference>
<evidence type="ECO:0000256" key="4">
    <source>
        <dbReference type="ARBA" id="ARBA00022519"/>
    </source>
</evidence>
<keyword evidence="7 12" id="KW-1133">Transmembrane helix</keyword>
<organism evidence="14 15">
    <name type="scientific">Methanothermobacter tenebrarum</name>
    <dbReference type="NCBI Taxonomy" id="680118"/>
    <lineage>
        <taxon>Archaea</taxon>
        <taxon>Methanobacteriati</taxon>
        <taxon>Methanobacteriota</taxon>
        <taxon>Methanomada group</taxon>
        <taxon>Methanobacteria</taxon>
        <taxon>Methanobacteriales</taxon>
        <taxon>Methanobacteriaceae</taxon>
        <taxon>Methanothermobacter</taxon>
    </lineage>
</organism>
<dbReference type="InterPro" id="IPR011642">
    <property type="entry name" value="Gate_dom"/>
</dbReference>
<gene>
    <name evidence="14" type="ORF">DPC56_05280</name>
</gene>
<feature type="domain" description="FeoB-type G" evidence="13">
    <location>
        <begin position="1"/>
        <end position="162"/>
    </location>
</feature>
<dbReference type="Pfam" id="PF07664">
    <property type="entry name" value="FeoB_C"/>
    <property type="match status" value="1"/>
</dbReference>
<dbReference type="Gene3D" id="3.40.50.300">
    <property type="entry name" value="P-loop containing nucleotide triphosphate hydrolases"/>
    <property type="match status" value="1"/>
</dbReference>
<keyword evidence="15" id="KW-1185">Reference proteome</keyword>
<evidence type="ECO:0000256" key="12">
    <source>
        <dbReference type="SAM" id="Phobius"/>
    </source>
</evidence>
<evidence type="ECO:0000256" key="5">
    <source>
        <dbReference type="ARBA" id="ARBA00022692"/>
    </source>
</evidence>
<accession>A0A328PBI3</accession>
<dbReference type="FunFam" id="3.40.50.300:FF:000426">
    <property type="entry name" value="Ferrous iron transport protein B"/>
    <property type="match status" value="1"/>
</dbReference>
<sequence length="576" mass="63547">MKILLMGNPNVGKSVVFSRLTGANVVASNYPGTTVEYTKGTLKVDDEKIEVIDVPGTYSLTPFCKAEEVARDMFLKENPDLILNVLDSTNLERNLYLTLQILEKRMPTIIVLNMWDLAKRKGVHLNIKKLQESLGVPVIPVTAVSGEGIKQLVHLIKKILEKKEEHTPSIPEMGDEEKWKFIGKLLLEIQKIEHRHPTLLEKLEDASVHPLLGVLIGLIVAYLTLQFIIGIGEFLTGKILDPFFYNYYGPFITRIVESAFPKGPIHDILVGTGYNYMESFGLLTTGIYVPVAIVLPYVSLFYLVLGFLEDLGYLPRLAVLTDNIMHKLGLHGASIISLILGLGCNVPGVLATRILEDERERFIALTLLSISVPCMAQTAVIIGLLGPYGIKYIAMVYGTLLTIYITAGYILNKIMKGESPEIFLEIPPYKIPHMGTLLKKTWTRIRGFLIEAIPFVFLGILLVNLLYVAGIMQILTSILAPIFSGVLGLPKEAATTLIIGFLRKDIATGLLAPLHLSPEQLVVATTVLAIYFPCIATFVVLAKEIGVKGMIKIGILMVTLAFLVGGIQHLILQTII</sequence>
<dbReference type="PRINTS" id="PR00326">
    <property type="entry name" value="GTP1OBG"/>
</dbReference>
<feature type="transmembrane region" description="Helical" evidence="12">
    <location>
        <begin position="521"/>
        <end position="541"/>
    </location>
</feature>
<reference evidence="14 15" key="1">
    <citation type="submission" date="2018-06" db="EMBL/GenBank/DDBJ databases">
        <title>Draft genome sequence of hyperthermophilic methanogen Methanothermobacter tenebrarum sp. MCM-B 1447.</title>
        <authorList>
            <person name="Pore S.D."/>
            <person name="Dagar S."/>
            <person name="Dhakephalkar P.K."/>
        </authorList>
    </citation>
    <scope>NUCLEOTIDE SEQUENCE [LARGE SCALE GENOMIC DNA]</scope>
    <source>
        <strain evidence="14 15">MCM B 1447</strain>
    </source>
</reference>
<feature type="transmembrane region" description="Helical" evidence="12">
    <location>
        <begin position="328"/>
        <end position="350"/>
    </location>
</feature>
<dbReference type="InterPro" id="IPR005225">
    <property type="entry name" value="Small_GTP-bd"/>
</dbReference>
<dbReference type="InterPro" id="IPR011640">
    <property type="entry name" value="Fe2_transport_prot_B_C"/>
</dbReference>
<keyword evidence="11 12" id="KW-0472">Membrane</keyword>
<feature type="transmembrane region" description="Helical" evidence="12">
    <location>
        <begin position="448"/>
        <end position="475"/>
    </location>
</feature>
<evidence type="ECO:0000256" key="11">
    <source>
        <dbReference type="ARBA" id="ARBA00023136"/>
    </source>
</evidence>
<dbReference type="InterPro" id="IPR006073">
    <property type="entry name" value="GTP-bd"/>
</dbReference>
<comment type="caution">
    <text evidence="14">The sequence shown here is derived from an EMBL/GenBank/DDBJ whole genome shotgun (WGS) entry which is preliminary data.</text>
</comment>
<dbReference type="Pfam" id="PF02421">
    <property type="entry name" value="FeoB_N"/>
    <property type="match status" value="1"/>
</dbReference>
<feature type="transmembrane region" description="Helical" evidence="12">
    <location>
        <begin position="553"/>
        <end position="572"/>
    </location>
</feature>
<keyword evidence="8" id="KW-0408">Iron</keyword>
<feature type="transmembrane region" description="Helical" evidence="12">
    <location>
        <begin position="287"/>
        <end position="308"/>
    </location>
</feature>
<evidence type="ECO:0000313" key="15">
    <source>
        <dbReference type="Proteomes" id="UP000249782"/>
    </source>
</evidence>
<dbReference type="RefSeq" id="WP_112094028.1">
    <property type="nucleotide sequence ID" value="NZ_QLOE01000005.1"/>
</dbReference>
<dbReference type="NCBIfam" id="TIGR00231">
    <property type="entry name" value="small_GTP"/>
    <property type="match status" value="1"/>
</dbReference>
<proteinExistence type="predicted"/>
<dbReference type="EMBL" id="QLOE01000005">
    <property type="protein sequence ID" value="RAO79050.1"/>
    <property type="molecule type" value="Genomic_DNA"/>
</dbReference>
<evidence type="ECO:0000256" key="1">
    <source>
        <dbReference type="ARBA" id="ARBA00004429"/>
    </source>
</evidence>
<evidence type="ECO:0000256" key="3">
    <source>
        <dbReference type="ARBA" id="ARBA00022475"/>
    </source>
</evidence>
<dbReference type="Proteomes" id="UP000249782">
    <property type="component" value="Unassembled WGS sequence"/>
</dbReference>
<keyword evidence="4" id="KW-0997">Cell inner membrane</keyword>
<evidence type="ECO:0000256" key="8">
    <source>
        <dbReference type="ARBA" id="ARBA00023004"/>
    </source>
</evidence>
<dbReference type="Pfam" id="PF07670">
    <property type="entry name" value="Gate"/>
    <property type="match status" value="2"/>
</dbReference>
<keyword evidence="9" id="KW-0406">Ion transport</keyword>
<feature type="transmembrane region" description="Helical" evidence="12">
    <location>
        <begin position="211"/>
        <end position="235"/>
    </location>
</feature>
<keyword evidence="5 12" id="KW-0812">Transmembrane</keyword>
<dbReference type="GO" id="GO:0015093">
    <property type="term" value="F:ferrous iron transmembrane transporter activity"/>
    <property type="evidence" value="ECO:0007669"/>
    <property type="project" value="InterPro"/>
</dbReference>
<keyword evidence="3" id="KW-1003">Cell membrane</keyword>